<evidence type="ECO:0000256" key="4">
    <source>
        <dbReference type="PIRSR" id="PIRSR625705-1"/>
    </source>
</evidence>
<evidence type="ECO:0000256" key="1">
    <source>
        <dbReference type="ARBA" id="ARBA00006285"/>
    </source>
</evidence>
<dbReference type="Pfam" id="PF13385">
    <property type="entry name" value="Laminin_G_3"/>
    <property type="match status" value="1"/>
</dbReference>
<dbReference type="InterPro" id="IPR017853">
    <property type="entry name" value="GH"/>
</dbReference>
<dbReference type="SUPFAM" id="SSF51445">
    <property type="entry name" value="(Trans)glycosidases"/>
    <property type="match status" value="1"/>
</dbReference>
<protein>
    <submittedName>
        <fullName evidence="8">Hexosaminidase</fullName>
    </submittedName>
</protein>
<dbReference type="EMBL" id="QRDQ01000009">
    <property type="protein sequence ID" value="RED23256.1"/>
    <property type="molecule type" value="Genomic_DNA"/>
</dbReference>
<dbReference type="Gene3D" id="3.30.379.10">
    <property type="entry name" value="Chitobiase/beta-hexosaminidase domain 2-like"/>
    <property type="match status" value="1"/>
</dbReference>
<feature type="domain" description="Glycoside hydrolase family 20 catalytic" evidence="6">
    <location>
        <begin position="253"/>
        <end position="569"/>
    </location>
</feature>
<evidence type="ECO:0000259" key="7">
    <source>
        <dbReference type="Pfam" id="PF02838"/>
    </source>
</evidence>
<comment type="caution">
    <text evidence="8">The sequence shown here is derived from an EMBL/GenBank/DDBJ whole genome shotgun (WGS) entry which is preliminary data.</text>
</comment>
<dbReference type="InterPro" id="IPR015883">
    <property type="entry name" value="Glyco_hydro_20_cat"/>
</dbReference>
<comment type="similarity">
    <text evidence="1">Belongs to the glycosyl hydrolase 20 family.</text>
</comment>
<dbReference type="Gene3D" id="2.60.120.200">
    <property type="match status" value="1"/>
</dbReference>
<dbReference type="InterPro" id="IPR015882">
    <property type="entry name" value="HEX_bac_N"/>
</dbReference>
<dbReference type="Pfam" id="PF00728">
    <property type="entry name" value="Glyco_hydro_20"/>
    <property type="match status" value="1"/>
</dbReference>
<dbReference type="InterPro" id="IPR025705">
    <property type="entry name" value="Beta_hexosaminidase_sua/sub"/>
</dbReference>
<dbReference type="PANTHER" id="PTHR43678">
    <property type="entry name" value="PUTATIVE (AFU_ORTHOLOGUE AFUA_2G00640)-RELATED"/>
    <property type="match status" value="1"/>
</dbReference>
<feature type="chain" id="PRO_5017630672" evidence="5">
    <location>
        <begin position="22"/>
        <end position="794"/>
    </location>
</feature>
<dbReference type="GO" id="GO:0004563">
    <property type="term" value="F:beta-N-acetylhexosaminidase activity"/>
    <property type="evidence" value="ECO:0007669"/>
    <property type="project" value="InterPro"/>
</dbReference>
<reference evidence="8 9" key="1">
    <citation type="submission" date="2018-07" db="EMBL/GenBank/DDBJ databases">
        <title>Genomic Encyclopedia of Archaeal and Bacterial Type Strains, Phase II (KMG-II): from individual species to whole genera.</title>
        <authorList>
            <person name="Goeker M."/>
        </authorList>
    </citation>
    <scope>NUCLEOTIDE SEQUENCE [LARGE SCALE GENOMIC DNA]</scope>
    <source>
        <strain evidence="8 9">DSM 25795</strain>
    </source>
</reference>
<gene>
    <name evidence="8" type="ORF">BD847_2303</name>
</gene>
<dbReference type="Pfam" id="PF02838">
    <property type="entry name" value="Glyco_hydro_20b"/>
    <property type="match status" value="1"/>
</dbReference>
<name>A0A3D9FRR6_9FLAO</name>
<dbReference type="SUPFAM" id="SSF55545">
    <property type="entry name" value="beta-N-acetylhexosaminidase-like domain"/>
    <property type="match status" value="1"/>
</dbReference>
<dbReference type="InterPro" id="IPR052764">
    <property type="entry name" value="GH20_Enzymes"/>
</dbReference>
<dbReference type="PANTHER" id="PTHR43678:SF1">
    <property type="entry name" value="BETA-N-ACETYLHEXOSAMINIDASE"/>
    <property type="match status" value="1"/>
</dbReference>
<evidence type="ECO:0000256" key="3">
    <source>
        <dbReference type="ARBA" id="ARBA00023295"/>
    </source>
</evidence>
<feature type="signal peptide" evidence="5">
    <location>
        <begin position="1"/>
        <end position="21"/>
    </location>
</feature>
<dbReference type="PRINTS" id="PR00738">
    <property type="entry name" value="GLHYDRLASE20"/>
</dbReference>
<keyword evidence="3" id="KW-0326">Glycosidase</keyword>
<evidence type="ECO:0000259" key="6">
    <source>
        <dbReference type="Pfam" id="PF00728"/>
    </source>
</evidence>
<keyword evidence="5" id="KW-0732">Signal</keyword>
<organism evidence="8 9">
    <name type="scientific">Flavobacterium cutihirudinis</name>
    <dbReference type="NCBI Taxonomy" id="1265740"/>
    <lineage>
        <taxon>Bacteria</taxon>
        <taxon>Pseudomonadati</taxon>
        <taxon>Bacteroidota</taxon>
        <taxon>Flavobacteriia</taxon>
        <taxon>Flavobacteriales</taxon>
        <taxon>Flavobacteriaceae</taxon>
        <taxon>Flavobacterium</taxon>
    </lineage>
</organism>
<dbReference type="CDD" id="cd06564">
    <property type="entry name" value="GH20_DspB_LnbB-like"/>
    <property type="match status" value="1"/>
</dbReference>
<keyword evidence="9" id="KW-1185">Reference proteome</keyword>
<evidence type="ECO:0000256" key="2">
    <source>
        <dbReference type="ARBA" id="ARBA00022801"/>
    </source>
</evidence>
<dbReference type="InterPro" id="IPR029018">
    <property type="entry name" value="Hex-like_dom2"/>
</dbReference>
<dbReference type="Gene3D" id="3.20.20.80">
    <property type="entry name" value="Glycosidases"/>
    <property type="match status" value="1"/>
</dbReference>
<dbReference type="RefSeq" id="WP_115888374.1">
    <property type="nucleotide sequence ID" value="NZ_QRDQ01000009.1"/>
</dbReference>
<dbReference type="InterPro" id="IPR013320">
    <property type="entry name" value="ConA-like_dom_sf"/>
</dbReference>
<dbReference type="Proteomes" id="UP000257004">
    <property type="component" value="Unassembled WGS sequence"/>
</dbReference>
<dbReference type="OrthoDB" id="1006965at2"/>
<evidence type="ECO:0000313" key="9">
    <source>
        <dbReference type="Proteomes" id="UP000257004"/>
    </source>
</evidence>
<feature type="active site" description="Proton donor" evidence="4">
    <location>
        <position position="414"/>
    </location>
</feature>
<proteinExistence type="inferred from homology"/>
<dbReference type="SUPFAM" id="SSF49899">
    <property type="entry name" value="Concanavalin A-like lectins/glucanases"/>
    <property type="match status" value="1"/>
</dbReference>
<accession>A0A3D9FRR6</accession>
<dbReference type="AlphaFoldDB" id="A0A3D9FRR6"/>
<evidence type="ECO:0000313" key="8">
    <source>
        <dbReference type="EMBL" id="RED23256.1"/>
    </source>
</evidence>
<evidence type="ECO:0000256" key="5">
    <source>
        <dbReference type="SAM" id="SignalP"/>
    </source>
</evidence>
<sequence>MSYKFYTGVVCSLLVSIQALAQSKMMKSDSIFLAEKVVMEPFIAKGTSTYKMPVNPQGYELKLIGSDNLSVITKSGTIFTPLQNTTVNLLFKASKINDGSSIEIPYSVKVEGKYNDPGKNAKPFVIPSLREWHGDEGSFVLTAKTRIVLDPKYATALKKLANIFQNDLFDDYKIKPAILSGTPKAGDIFISLNGNKEELDIEGYSLSIKDYVSINAAQYKGAFWGTRTILQILESDPKHCFLPKGISRDYPKYEVRGFMLDVGRKYFKIDFLQDYVKLMSYYKISDFQLHLSDNGFVKQFNNDWDSTYSGFRLENERYPQLPTKGEYYTKKEFIDLQILAENYGVNIIPEIDVPAHSLAISKAFPQIASAKFGKDHLDIKNPETYTIVENIFKEYLEGENPVFRFKEVHIGTDEYDKKEAEPFRKFTDHFIKYVQSFGKDVRVWGALTHAQGNTPVTTKGVTMNAWYNGYADPVKMKELGYPLISTPDGFLYIVPAAGYYYDYLNLEYLYNKWEPVAIGDVVFKMGDPFVRGGMFAVWNDVAKNGITAQDVTDRVFPALQVLSEKMWSGTNEVVDFNAFSAKAKDINEGPGLNLRGKISGKDSLVLNYKMKGDDKEIKKLQNADYVLDGNRKVLSLKKNDSYVKLPYNEIGYNYTVSFKINPSQNNVANSVLFESNHSVVKLKQGNTSSIGFSHEGKDYDFGVSIPENKWTNVVFTGDNNSTTLYVSGELVKKLTREKIPTGYEKDSIWVMKTLFFPLDKIGGGKNSFIGKIKDLKVFNEILSSTQIEAIKEEE</sequence>
<feature type="domain" description="Beta-hexosaminidase bacterial type N-terminal" evidence="7">
    <location>
        <begin position="123"/>
        <end position="249"/>
    </location>
</feature>
<keyword evidence="2" id="KW-0378">Hydrolase</keyword>
<dbReference type="GO" id="GO:0005975">
    <property type="term" value="P:carbohydrate metabolic process"/>
    <property type="evidence" value="ECO:0007669"/>
    <property type="project" value="InterPro"/>
</dbReference>